<name>A0AAJ0CRU7_9HYPO</name>
<keyword evidence="2" id="KW-0067">ATP-binding</keyword>
<dbReference type="PANTHER" id="PTHR24223">
    <property type="entry name" value="ATP-BINDING CASSETTE SUB-FAMILY C"/>
    <property type="match status" value="1"/>
</dbReference>
<gene>
    <name evidence="5" type="ORF">QQS21_005742</name>
</gene>
<dbReference type="EMBL" id="JASWJB010000099">
    <property type="protein sequence ID" value="KAK2598111.1"/>
    <property type="molecule type" value="Genomic_DNA"/>
</dbReference>
<dbReference type="PROSITE" id="PS50893">
    <property type="entry name" value="ABC_TRANSPORTER_2"/>
    <property type="match status" value="1"/>
</dbReference>
<keyword evidence="1" id="KW-0547">Nucleotide-binding</keyword>
<dbReference type="Gene3D" id="3.40.50.300">
    <property type="entry name" value="P-loop containing nucleotide triphosphate hydrolases"/>
    <property type="match status" value="2"/>
</dbReference>
<feature type="domain" description="ABC transporter" evidence="4">
    <location>
        <begin position="29"/>
        <end position="245"/>
    </location>
</feature>
<dbReference type="GO" id="GO:0016020">
    <property type="term" value="C:membrane"/>
    <property type="evidence" value="ECO:0007669"/>
    <property type="project" value="TreeGrafter"/>
</dbReference>
<dbReference type="Pfam" id="PF00005">
    <property type="entry name" value="ABC_tran"/>
    <property type="match status" value="1"/>
</dbReference>
<dbReference type="InterPro" id="IPR003439">
    <property type="entry name" value="ABC_transporter-like_ATP-bd"/>
</dbReference>
<reference evidence="5" key="1">
    <citation type="submission" date="2023-06" db="EMBL/GenBank/DDBJ databases">
        <title>Conoideocrella luteorostrata (Hypocreales: Clavicipitaceae), a potential biocontrol fungus for elongate hemlock scale in United States Christmas tree production areas.</title>
        <authorList>
            <person name="Barrett H."/>
            <person name="Lovett B."/>
            <person name="Macias A.M."/>
            <person name="Stajich J.E."/>
            <person name="Kasson M.T."/>
        </authorList>
    </citation>
    <scope>NUCLEOTIDE SEQUENCE</scope>
    <source>
        <strain evidence="5">ARSEF 14590</strain>
    </source>
</reference>
<comment type="caution">
    <text evidence="5">The sequence shown here is derived from an EMBL/GenBank/DDBJ whole genome shotgun (WGS) entry which is preliminary data.</text>
</comment>
<accession>A0AAJ0CRU7</accession>
<dbReference type="GO" id="GO:0005524">
    <property type="term" value="F:ATP binding"/>
    <property type="evidence" value="ECO:0007669"/>
    <property type="project" value="UniProtKB-KW"/>
</dbReference>
<protein>
    <recommendedName>
        <fullName evidence="4">ABC transporter domain-containing protein</fullName>
    </recommendedName>
</protein>
<evidence type="ECO:0000256" key="1">
    <source>
        <dbReference type="ARBA" id="ARBA00022741"/>
    </source>
</evidence>
<evidence type="ECO:0000313" key="6">
    <source>
        <dbReference type="Proteomes" id="UP001251528"/>
    </source>
</evidence>
<dbReference type="InterPro" id="IPR027417">
    <property type="entry name" value="P-loop_NTPase"/>
</dbReference>
<evidence type="ECO:0000313" key="5">
    <source>
        <dbReference type="EMBL" id="KAK2598111.1"/>
    </source>
</evidence>
<evidence type="ECO:0000256" key="3">
    <source>
        <dbReference type="SAM" id="MobiDB-lite"/>
    </source>
</evidence>
<evidence type="ECO:0000259" key="4">
    <source>
        <dbReference type="PROSITE" id="PS50893"/>
    </source>
</evidence>
<dbReference type="Proteomes" id="UP001251528">
    <property type="component" value="Unassembled WGS sequence"/>
</dbReference>
<feature type="region of interest" description="Disordered" evidence="3">
    <location>
        <begin position="1"/>
        <end position="24"/>
    </location>
</feature>
<evidence type="ECO:0000256" key="2">
    <source>
        <dbReference type="ARBA" id="ARBA00022840"/>
    </source>
</evidence>
<dbReference type="GO" id="GO:0042626">
    <property type="term" value="F:ATPase-coupled transmembrane transporter activity"/>
    <property type="evidence" value="ECO:0007669"/>
    <property type="project" value="TreeGrafter"/>
</dbReference>
<dbReference type="AlphaFoldDB" id="A0AAJ0CRU7"/>
<proteinExistence type="predicted"/>
<organism evidence="5 6">
    <name type="scientific">Conoideocrella luteorostrata</name>
    <dbReference type="NCBI Taxonomy" id="1105319"/>
    <lineage>
        <taxon>Eukaryota</taxon>
        <taxon>Fungi</taxon>
        <taxon>Dikarya</taxon>
        <taxon>Ascomycota</taxon>
        <taxon>Pezizomycotina</taxon>
        <taxon>Sordariomycetes</taxon>
        <taxon>Hypocreomycetidae</taxon>
        <taxon>Hypocreales</taxon>
        <taxon>Clavicipitaceae</taxon>
        <taxon>Conoideocrella</taxon>
    </lineage>
</organism>
<dbReference type="GO" id="GO:0016887">
    <property type="term" value="F:ATP hydrolysis activity"/>
    <property type="evidence" value="ECO:0007669"/>
    <property type="project" value="InterPro"/>
</dbReference>
<dbReference type="SUPFAM" id="SSF52540">
    <property type="entry name" value="P-loop containing nucleoside triphosphate hydrolases"/>
    <property type="match status" value="1"/>
</dbReference>
<sequence>MFNRFQNESIARSNPLTAHGNKGALPSGVEYRNVTVRHDINGSDILTNINLTLDAGKRVAIVDRTGGGKSTRLRRAISAIPQVASLFQGTVGFNLDPLNEFSDTYLSHVLKLCTSSSTSLRIDDSDNDKITLTSPVPSGGANFSLGQRQILSLCGTLARKSRLMLLDETTASVGLATDKAIQDILRTELSGSAAEGKSLITIAHRLRTIVDYDLVIVMGSGEVLEAGSPRELFGQKGEFYKMVVLGQEQDTASLPRSDRQLRSR</sequence>
<dbReference type="PANTHER" id="PTHR24223:SF356">
    <property type="entry name" value="ATP-BINDING CASSETTE TRANSPORTER ABC4"/>
    <property type="match status" value="1"/>
</dbReference>
<dbReference type="InterPro" id="IPR050173">
    <property type="entry name" value="ABC_transporter_C-like"/>
</dbReference>
<keyword evidence="6" id="KW-1185">Reference proteome</keyword>
<feature type="compositionally biased region" description="Polar residues" evidence="3">
    <location>
        <begin position="1"/>
        <end position="16"/>
    </location>
</feature>